<keyword evidence="4 12" id="KW-1133">Transmembrane helix</keyword>
<dbReference type="PROSITE" id="PS50262">
    <property type="entry name" value="G_PROTEIN_RECEP_F1_2"/>
    <property type="match status" value="1"/>
</dbReference>
<gene>
    <name evidence="15" type="ORF">IHE44_0005710</name>
    <name evidence="14" type="ORF">IHE44_001311</name>
</gene>
<protein>
    <recommendedName>
        <fullName evidence="13">G-protein coupled receptors family 1 profile domain-containing protein</fullName>
    </recommendedName>
</protein>
<feature type="transmembrane region" description="Helical" evidence="12">
    <location>
        <begin position="103"/>
        <end position="124"/>
    </location>
</feature>
<dbReference type="InterPro" id="IPR017452">
    <property type="entry name" value="GPCR_Rhodpsn_7TM"/>
</dbReference>
<comment type="similarity">
    <text evidence="11">Belongs to the G-protein coupled receptor 1 family.</text>
</comment>
<accession>A0A835TUM9</accession>
<keyword evidence="7" id="KW-1015">Disulfide bond</keyword>
<keyword evidence="16" id="KW-1185">Reference proteome</keyword>
<feature type="transmembrane region" description="Helical" evidence="12">
    <location>
        <begin position="279"/>
        <end position="303"/>
    </location>
</feature>
<evidence type="ECO:0000256" key="2">
    <source>
        <dbReference type="ARBA" id="ARBA00022475"/>
    </source>
</evidence>
<feature type="transmembrane region" description="Helical" evidence="12">
    <location>
        <begin position="144"/>
        <end position="160"/>
    </location>
</feature>
<keyword evidence="10 11" id="KW-0807">Transducer</keyword>
<name>A0A835TUM9_9PASS</name>
<evidence type="ECO:0000256" key="7">
    <source>
        <dbReference type="ARBA" id="ARBA00023157"/>
    </source>
</evidence>
<proteinExistence type="inferred from homology"/>
<dbReference type="GO" id="GO:0004930">
    <property type="term" value="F:G protein-coupled receptor activity"/>
    <property type="evidence" value="ECO:0007669"/>
    <property type="project" value="UniProtKB-KW"/>
</dbReference>
<evidence type="ECO:0000256" key="8">
    <source>
        <dbReference type="ARBA" id="ARBA00023170"/>
    </source>
</evidence>
<dbReference type="PANTHER" id="PTHR24234:SF6">
    <property type="entry name" value="LYSOPHOSPHATIDIC ACID RECEPTOR 5"/>
    <property type="match status" value="1"/>
</dbReference>
<evidence type="ECO:0000313" key="14">
    <source>
        <dbReference type="EMBL" id="KAG0118248.1"/>
    </source>
</evidence>
<dbReference type="Pfam" id="PF00001">
    <property type="entry name" value="7tm_1"/>
    <property type="match status" value="1"/>
</dbReference>
<reference evidence="15" key="3">
    <citation type="submission" date="2022-01" db="EMBL/GenBank/DDBJ databases">
        <authorList>
            <person name="Rubenstein D.R."/>
        </authorList>
    </citation>
    <scope>NUCLEOTIDE SEQUENCE</scope>
    <source>
        <strain evidence="15">SS15</strain>
        <tissue evidence="15">Liver</tissue>
    </source>
</reference>
<feature type="transmembrane region" description="Helical" evidence="12">
    <location>
        <begin position="323"/>
        <end position="343"/>
    </location>
</feature>
<evidence type="ECO:0000256" key="1">
    <source>
        <dbReference type="ARBA" id="ARBA00004651"/>
    </source>
</evidence>
<dbReference type="PRINTS" id="PR01157">
    <property type="entry name" value="P2YPURNOCPTR"/>
</dbReference>
<evidence type="ECO:0000256" key="4">
    <source>
        <dbReference type="ARBA" id="ARBA00022989"/>
    </source>
</evidence>
<evidence type="ECO:0000259" key="13">
    <source>
        <dbReference type="PROSITE" id="PS50262"/>
    </source>
</evidence>
<keyword evidence="3 11" id="KW-0812">Transmembrane</keyword>
<keyword evidence="9" id="KW-0325">Glycoprotein</keyword>
<keyword evidence="8 11" id="KW-0675">Receptor</keyword>
<keyword evidence="5 11" id="KW-0297">G-protein coupled receptor</keyword>
<keyword evidence="6 12" id="KW-0472">Membrane</keyword>
<keyword evidence="2" id="KW-1003">Cell membrane</keyword>
<evidence type="ECO:0000256" key="6">
    <source>
        <dbReference type="ARBA" id="ARBA00023136"/>
    </source>
</evidence>
<dbReference type="SUPFAM" id="SSF81321">
    <property type="entry name" value="Family A G protein-coupled receptor-like"/>
    <property type="match status" value="1"/>
</dbReference>
<dbReference type="CDD" id="cd15154">
    <property type="entry name" value="7tmA_LPAR5"/>
    <property type="match status" value="1"/>
</dbReference>
<dbReference type="Gene3D" id="1.20.1070.10">
    <property type="entry name" value="Rhodopsin 7-helix transmembrane proteins"/>
    <property type="match status" value="1"/>
</dbReference>
<dbReference type="FunFam" id="1.20.1070.10:FF:000017">
    <property type="entry name" value="lysophosphatidic acid receptor 4"/>
    <property type="match status" value="1"/>
</dbReference>
<dbReference type="Proteomes" id="UP000618051">
    <property type="component" value="Unassembled WGS sequence"/>
</dbReference>
<reference evidence="15 16" key="2">
    <citation type="journal article" date="2021" name="J. Hered.">
        <title>Feather Gene Expression Elucidates the Developmental Basis of Plumage Iridescence in African Starlings.</title>
        <authorList>
            <person name="Rubenstein D.R."/>
            <person name="Corvelo A."/>
            <person name="MacManes M.D."/>
            <person name="Maia R."/>
            <person name="Narzisi G."/>
            <person name="Rousaki A."/>
            <person name="Vandenabeele P."/>
            <person name="Shawkey M.D."/>
            <person name="Solomon J."/>
        </authorList>
    </citation>
    <scope>NUCLEOTIDE SEQUENCE [LARGE SCALE GENOMIC DNA]</scope>
    <source>
        <strain evidence="15">SS15</strain>
    </source>
</reference>
<comment type="caution">
    <text evidence="14">The sequence shown here is derived from an EMBL/GenBank/DDBJ whole genome shotgun (WGS) entry which is preliminary data.</text>
</comment>
<dbReference type="AlphaFoldDB" id="A0A835TUM9"/>
<evidence type="ECO:0000256" key="5">
    <source>
        <dbReference type="ARBA" id="ARBA00023040"/>
    </source>
</evidence>
<feature type="transmembrane region" description="Helical" evidence="12">
    <location>
        <begin position="71"/>
        <end position="91"/>
    </location>
</feature>
<sequence>MGIEASAVGAITKQPASIHTWLFSSSEPINRLSHLSETIPSSMPGMSASNTSNTSQTCKDYTFNHHFLMPVYTLIFITGLILNVVALWIFVRYLRLKSVVMIYMLNLAISDLSFTLPLPLRLYYYSNHHWPFGSFLCQVSGSVFQINMYGSCLFLMCINLDRYVAIVHPLRWRHLRRPKVAKLLCLIVWVVIFMGSIPTAIVHKQNHCKVKNQTIFLCFESFSDNIWQNNLFPLVILAEILGFLLPLSSVTYCSIRIFQELCQPSQTKTVRQQKTVRLLLVNLVIFIICFVPYNTTLAVYGMIKARVMKVEAETQASVRQALIITMMFASMNCTLDPLIYYFSTEGFRNTFKKLRRGQAWDSEMGTLKHQIVESKSARDHAVSKTLSFMRDDCRSRSSRRPVEDEPLHRDLLVSPPACETYTLEVNIKQMSPHQPFLQTRVFCSANSISAEARLPLR</sequence>
<evidence type="ECO:0000313" key="16">
    <source>
        <dbReference type="Proteomes" id="UP000618051"/>
    </source>
</evidence>
<dbReference type="InterPro" id="IPR000276">
    <property type="entry name" value="GPCR_Rhodpsn"/>
</dbReference>
<feature type="transmembrane region" description="Helical" evidence="12">
    <location>
        <begin position="231"/>
        <end position="258"/>
    </location>
</feature>
<dbReference type="EMBL" id="JADDUC010000116">
    <property type="protein sequence ID" value="KAG0118248.1"/>
    <property type="molecule type" value="Genomic_DNA"/>
</dbReference>
<dbReference type="GO" id="GO:0048266">
    <property type="term" value="P:behavioral response to pain"/>
    <property type="evidence" value="ECO:0007669"/>
    <property type="project" value="TreeGrafter"/>
</dbReference>
<feature type="domain" description="G-protein coupled receptors family 1 profile" evidence="13">
    <location>
        <begin position="82"/>
        <end position="340"/>
    </location>
</feature>
<dbReference type="PANTHER" id="PTHR24234">
    <property type="entry name" value="LYSOPHOSPHATIDIC ACID RECEPTOR 5/SPHINGOSYLPHOSPHORYLCHOLINE RECEPTOR"/>
    <property type="match status" value="1"/>
</dbReference>
<evidence type="ECO:0000256" key="12">
    <source>
        <dbReference type="SAM" id="Phobius"/>
    </source>
</evidence>
<dbReference type="GO" id="GO:0005886">
    <property type="term" value="C:plasma membrane"/>
    <property type="evidence" value="ECO:0007669"/>
    <property type="project" value="UniProtKB-SubCell"/>
</dbReference>
<organism evidence="14">
    <name type="scientific">Lamprotornis superbus</name>
    <dbReference type="NCBI Taxonomy" id="245042"/>
    <lineage>
        <taxon>Eukaryota</taxon>
        <taxon>Metazoa</taxon>
        <taxon>Chordata</taxon>
        <taxon>Craniata</taxon>
        <taxon>Vertebrata</taxon>
        <taxon>Euteleostomi</taxon>
        <taxon>Archelosauria</taxon>
        <taxon>Archosauria</taxon>
        <taxon>Dinosauria</taxon>
        <taxon>Saurischia</taxon>
        <taxon>Theropoda</taxon>
        <taxon>Coelurosauria</taxon>
        <taxon>Aves</taxon>
        <taxon>Neognathae</taxon>
        <taxon>Neoaves</taxon>
        <taxon>Telluraves</taxon>
        <taxon>Australaves</taxon>
        <taxon>Passeriformes</taxon>
        <taxon>Sturnidae</taxon>
        <taxon>Lamprotornis</taxon>
    </lineage>
</organism>
<dbReference type="PROSITE" id="PS00237">
    <property type="entry name" value="G_PROTEIN_RECEP_F1_1"/>
    <property type="match status" value="1"/>
</dbReference>
<feature type="transmembrane region" description="Helical" evidence="12">
    <location>
        <begin position="180"/>
        <end position="201"/>
    </location>
</feature>
<evidence type="ECO:0000256" key="9">
    <source>
        <dbReference type="ARBA" id="ARBA00023180"/>
    </source>
</evidence>
<comment type="subcellular location">
    <subcellularLocation>
        <location evidence="1">Cell membrane</location>
        <topology evidence="1">Multi-pass membrane protein</topology>
    </subcellularLocation>
</comment>
<dbReference type="OrthoDB" id="5781782at2759"/>
<dbReference type="EMBL" id="JADDUC020000002">
    <property type="protein sequence ID" value="KAI1242193.1"/>
    <property type="molecule type" value="Genomic_DNA"/>
</dbReference>
<dbReference type="PRINTS" id="PR00237">
    <property type="entry name" value="GPCRRHODOPSN"/>
</dbReference>
<evidence type="ECO:0000256" key="3">
    <source>
        <dbReference type="ARBA" id="ARBA00022692"/>
    </source>
</evidence>
<evidence type="ECO:0000256" key="10">
    <source>
        <dbReference type="ARBA" id="ARBA00023224"/>
    </source>
</evidence>
<evidence type="ECO:0000256" key="11">
    <source>
        <dbReference type="RuleBase" id="RU000688"/>
    </source>
</evidence>
<reference evidence="14" key="1">
    <citation type="submission" date="2020-10" db="EMBL/GenBank/DDBJ databases">
        <title>Feather gene expression reveals the developmental basis of iridescence in African starlings.</title>
        <authorList>
            <person name="Rubenstein D.R."/>
        </authorList>
    </citation>
    <scope>NUCLEOTIDE SEQUENCE</scope>
    <source>
        <strain evidence="14">SS15</strain>
        <tissue evidence="14">Liver</tissue>
    </source>
</reference>
<evidence type="ECO:0000313" key="15">
    <source>
        <dbReference type="EMBL" id="KAI1242193.1"/>
    </source>
</evidence>